<dbReference type="CDD" id="cd00038">
    <property type="entry name" value="CAP_ED"/>
    <property type="match status" value="1"/>
</dbReference>
<accession>A0A1N7GZ87</accession>
<dbReference type="STRING" id="573024.SAMN05216208_3060"/>
<reference evidence="5 6" key="1">
    <citation type="submission" date="2017-01" db="EMBL/GenBank/DDBJ databases">
        <authorList>
            <person name="Mah S.A."/>
            <person name="Swanson W.J."/>
            <person name="Moy G.W."/>
            <person name="Vacquier V.D."/>
        </authorList>
    </citation>
    <scope>NUCLEOTIDE SEQUENCE [LARGE SCALE GENOMIC DNA]</scope>
    <source>
        <strain evidence="5 6">DSM 29590</strain>
    </source>
</reference>
<dbReference type="SUPFAM" id="SSF51905">
    <property type="entry name" value="FAD/NAD(P)-binding domain"/>
    <property type="match status" value="1"/>
</dbReference>
<dbReference type="InterPro" id="IPR036188">
    <property type="entry name" value="FAD/NAD-bd_sf"/>
</dbReference>
<dbReference type="PANTHER" id="PTHR48105">
    <property type="entry name" value="THIOREDOXIN REDUCTASE 1-RELATED-RELATED"/>
    <property type="match status" value="1"/>
</dbReference>
<sequence>MESFAADLATMVRTPLGDDHVAAMRARGSEHDFAKGDVIVAPGAPMGEFHYLLDGEIEAFDPTTDQRYGGAVLGRGQFTGDLGFLTGANAILGNRAISSGRLLSVPRGDMLRLMSDMPEMSDIVVTVFAARRRRMVETERAGIALIGVEDSRELRALAAFAGRNRLPCREIALNTEEARELAQACGAEPGKPMAMLGRGQLIEPATPKRLAQLLGIDLALPKDEVLDVLIVGAGPAGVAAAVYAGAEGLSALVLEDTAIGGQAGTSSRIENYMGFPTGISGADLVGRGEIQAMKFGTRFAMPRGAVSLAQCSKRLFHVTLDDNRQVSARALVIATGVQYRRLPWDRLDEFEGAGVYYAATKSEARFCQGREVVVIGGGNSAGQAAMFLSRTASHVHVLIRGDSLASSMSDYLSSRLEATSNITLHRRTEVTRLHGGDTLEAITVDADGTEQRMDVCGMFVMVGAAPNTDWLSDLVSLDEKGFVRTGEAAGQDFPYATSCPGVFAVGDVRAGSVKRVASAVGEGSVVIGRVWDHVNTGG</sequence>
<dbReference type="PRINTS" id="PR00368">
    <property type="entry name" value="FADPNR"/>
</dbReference>
<dbReference type="AlphaFoldDB" id="A0A1N7GZ87"/>
<keyword evidence="3" id="KW-0560">Oxidoreductase</keyword>
<evidence type="ECO:0000259" key="4">
    <source>
        <dbReference type="PROSITE" id="PS50042"/>
    </source>
</evidence>
<dbReference type="GO" id="GO:0016491">
    <property type="term" value="F:oxidoreductase activity"/>
    <property type="evidence" value="ECO:0007669"/>
    <property type="project" value="UniProtKB-KW"/>
</dbReference>
<dbReference type="Proteomes" id="UP000186019">
    <property type="component" value="Unassembled WGS sequence"/>
</dbReference>
<dbReference type="InterPro" id="IPR023753">
    <property type="entry name" value="FAD/NAD-binding_dom"/>
</dbReference>
<dbReference type="InterPro" id="IPR050097">
    <property type="entry name" value="Ferredoxin-NADP_redctase_2"/>
</dbReference>
<evidence type="ECO:0000313" key="5">
    <source>
        <dbReference type="EMBL" id="SIS17836.1"/>
    </source>
</evidence>
<dbReference type="InterPro" id="IPR018490">
    <property type="entry name" value="cNMP-bd_dom_sf"/>
</dbReference>
<dbReference type="InterPro" id="IPR014710">
    <property type="entry name" value="RmlC-like_jellyroll"/>
</dbReference>
<dbReference type="PROSITE" id="PS50042">
    <property type="entry name" value="CNMP_BINDING_3"/>
    <property type="match status" value="1"/>
</dbReference>
<organism evidence="5 6">
    <name type="scientific">Roseovarius nanhaiticus</name>
    <dbReference type="NCBI Taxonomy" id="573024"/>
    <lineage>
        <taxon>Bacteria</taxon>
        <taxon>Pseudomonadati</taxon>
        <taxon>Pseudomonadota</taxon>
        <taxon>Alphaproteobacteria</taxon>
        <taxon>Rhodobacterales</taxon>
        <taxon>Roseobacteraceae</taxon>
        <taxon>Roseovarius</taxon>
    </lineage>
</organism>
<dbReference type="InterPro" id="IPR000595">
    <property type="entry name" value="cNMP-bd_dom"/>
</dbReference>
<dbReference type="Gene3D" id="3.50.50.60">
    <property type="entry name" value="FAD/NAD(P)-binding domain"/>
    <property type="match status" value="2"/>
</dbReference>
<dbReference type="OrthoDB" id="9786503at2"/>
<evidence type="ECO:0000313" key="6">
    <source>
        <dbReference type="Proteomes" id="UP000186019"/>
    </source>
</evidence>
<dbReference type="PRINTS" id="PR00469">
    <property type="entry name" value="PNDRDTASEII"/>
</dbReference>
<feature type="domain" description="Cyclic nucleotide-binding" evidence="4">
    <location>
        <begin position="33"/>
        <end position="131"/>
    </location>
</feature>
<evidence type="ECO:0000256" key="2">
    <source>
        <dbReference type="ARBA" id="ARBA00022630"/>
    </source>
</evidence>
<name>A0A1N7GZ87_9RHOB</name>
<dbReference type="RefSeq" id="WP_076534032.1">
    <property type="nucleotide sequence ID" value="NZ_FOAC01000003.1"/>
</dbReference>
<dbReference type="Pfam" id="PF07992">
    <property type="entry name" value="Pyr_redox_2"/>
    <property type="match status" value="1"/>
</dbReference>
<dbReference type="Gene3D" id="2.60.120.10">
    <property type="entry name" value="Jelly Rolls"/>
    <property type="match status" value="1"/>
</dbReference>
<dbReference type="EMBL" id="FTNV01000002">
    <property type="protein sequence ID" value="SIS17836.1"/>
    <property type="molecule type" value="Genomic_DNA"/>
</dbReference>
<dbReference type="SUPFAM" id="SSF51206">
    <property type="entry name" value="cAMP-binding domain-like"/>
    <property type="match status" value="1"/>
</dbReference>
<evidence type="ECO:0000256" key="1">
    <source>
        <dbReference type="ARBA" id="ARBA00018719"/>
    </source>
</evidence>
<protein>
    <recommendedName>
        <fullName evidence="1">Thioredoxin reductase</fullName>
    </recommendedName>
</protein>
<keyword evidence="2" id="KW-0285">Flavoprotein</keyword>
<proteinExistence type="predicted"/>
<dbReference type="Pfam" id="PF00027">
    <property type="entry name" value="cNMP_binding"/>
    <property type="match status" value="1"/>
</dbReference>
<keyword evidence="6" id="KW-1185">Reference proteome</keyword>
<evidence type="ECO:0000256" key="3">
    <source>
        <dbReference type="ARBA" id="ARBA00023002"/>
    </source>
</evidence>
<gene>
    <name evidence="5" type="ORF">SAMN05421666_2259</name>
</gene>